<evidence type="ECO:0000313" key="2">
    <source>
        <dbReference type="EMBL" id="EAR85244.1"/>
    </source>
</evidence>
<evidence type="ECO:0000313" key="3">
    <source>
        <dbReference type="Proteomes" id="UP000009168"/>
    </source>
</evidence>
<dbReference type="InterPro" id="IPR002048">
    <property type="entry name" value="EF_hand_dom"/>
</dbReference>
<feature type="domain" description="EF-hand" evidence="1">
    <location>
        <begin position="545"/>
        <end position="580"/>
    </location>
</feature>
<name>I7LTH3_TETTS</name>
<gene>
    <name evidence="2" type="ORF">TTHERM_00486950</name>
</gene>
<dbReference type="HOGENOM" id="CLU_352164_0_0_1"/>
<proteinExistence type="predicted"/>
<dbReference type="Proteomes" id="UP000009168">
    <property type="component" value="Unassembled WGS sequence"/>
</dbReference>
<dbReference type="RefSeq" id="XP_001032907.1">
    <property type="nucleotide sequence ID" value="XM_001032907.1"/>
</dbReference>
<dbReference type="AlphaFoldDB" id="I7LTH3"/>
<dbReference type="SUPFAM" id="SSF47473">
    <property type="entry name" value="EF-hand"/>
    <property type="match status" value="1"/>
</dbReference>
<feature type="domain" description="EF-hand" evidence="1">
    <location>
        <begin position="681"/>
        <end position="716"/>
    </location>
</feature>
<dbReference type="GeneID" id="7838929"/>
<dbReference type="KEGG" id="tet:TTHERM_00486950"/>
<evidence type="ECO:0000259" key="1">
    <source>
        <dbReference type="PROSITE" id="PS50222"/>
    </source>
</evidence>
<dbReference type="Gene3D" id="1.10.238.10">
    <property type="entry name" value="EF-hand"/>
    <property type="match status" value="2"/>
</dbReference>
<dbReference type="eggNOG" id="ENOG502STPA">
    <property type="taxonomic scope" value="Eukaryota"/>
</dbReference>
<reference evidence="3" key="1">
    <citation type="journal article" date="2006" name="PLoS Biol.">
        <title>Macronuclear genome sequence of the ciliate Tetrahymena thermophila, a model eukaryote.</title>
        <authorList>
            <person name="Eisen J.A."/>
            <person name="Coyne R.S."/>
            <person name="Wu M."/>
            <person name="Wu D."/>
            <person name="Thiagarajan M."/>
            <person name="Wortman J.R."/>
            <person name="Badger J.H."/>
            <person name="Ren Q."/>
            <person name="Amedeo P."/>
            <person name="Jones K.M."/>
            <person name="Tallon L.J."/>
            <person name="Delcher A.L."/>
            <person name="Salzberg S.L."/>
            <person name="Silva J.C."/>
            <person name="Haas B.J."/>
            <person name="Majoros W.H."/>
            <person name="Farzad M."/>
            <person name="Carlton J.M."/>
            <person name="Smith R.K. Jr."/>
            <person name="Garg J."/>
            <person name="Pearlman R.E."/>
            <person name="Karrer K.M."/>
            <person name="Sun L."/>
            <person name="Manning G."/>
            <person name="Elde N.C."/>
            <person name="Turkewitz A.P."/>
            <person name="Asai D.J."/>
            <person name="Wilkes D.E."/>
            <person name="Wang Y."/>
            <person name="Cai H."/>
            <person name="Collins K."/>
            <person name="Stewart B.A."/>
            <person name="Lee S.R."/>
            <person name="Wilamowska K."/>
            <person name="Weinberg Z."/>
            <person name="Ruzzo W.L."/>
            <person name="Wloga D."/>
            <person name="Gaertig J."/>
            <person name="Frankel J."/>
            <person name="Tsao C.-C."/>
            <person name="Gorovsky M.A."/>
            <person name="Keeling P.J."/>
            <person name="Waller R.F."/>
            <person name="Patron N.J."/>
            <person name="Cherry J.M."/>
            <person name="Stover N.A."/>
            <person name="Krieger C.J."/>
            <person name="del Toro C."/>
            <person name="Ryder H.F."/>
            <person name="Williamson S.C."/>
            <person name="Barbeau R.A."/>
            <person name="Hamilton E.P."/>
            <person name="Orias E."/>
        </authorList>
    </citation>
    <scope>NUCLEOTIDE SEQUENCE [LARGE SCALE GENOMIC DNA]</scope>
    <source>
        <strain evidence="3">SB210</strain>
    </source>
</reference>
<sequence>MASSFNPSSYFQVNQYDKNTPAIRSYGAPNNINNITPISHQLNVSPPKQYGGYGAGLNILSPQSTYKQYQFGDFQSGVGQKDIYPSTSSFISNNAYSYNKPFAPPSSQNGPVNQYLGSNKYVSGSVEGQFNQFQGNAGPKPFNDLDFELNKLNAPNKFSSSNNPIGSLNQKKYAFEQSPKRSNYFDVDKYFENFKDPLENFDVNAKTLPKNYPVDKSAPVYSNSTTLNQANQVLSYQAQPNPQVIPVSKYSQDPVVSGPMYNKDKFDERPEVQSRVIFDQKSNVPAFTQHVGESIYIKRDKNRSLVDFQIKNPSYNQPEANYENINKSTSYLPQPSFNFSIENNQVKQANRYDQVLEKPQQSPVNFDLTLPFAEVKKQETKKQQLQQQPQQQQNFFKEYNEQKKQRTEPTPTDDPSLFKSKEYYDLFISHQRQQKEIGFQQFQQNLQEQEFNKQLKQYLKQQSPQKNNILEKLEQKNNKSDSINHYKSKQVAMIEKIRSKVQSQNFLNKITTELDAEQVYFIKFLVEQITIDSEIDKVKDEILKSTEFSIQIMFNFFDKKKKKSIDINSFLEGLENLSIPYIKVYVQKIFSRYLQDENKQLRYCDFAEIFAQNKKQGTMINQIFSFVGPKNGVIKEQKKSFQFIKNLSSNISEEQKKLIQQLFTHLINIEKSIQSFKDMQGDEEILFKIFKSLDKSQKGFLVINDLVDYLNQKGGDYEKEEFIGIFKRLSFTANSGRINFHEFLTQLQRDVIVQPAPSEQQKAVVQNQKEEDLKPIKILKEPNMPGFKKVQFKGKQRKN</sequence>
<organism evidence="2 3">
    <name type="scientific">Tetrahymena thermophila (strain SB210)</name>
    <dbReference type="NCBI Taxonomy" id="312017"/>
    <lineage>
        <taxon>Eukaryota</taxon>
        <taxon>Sar</taxon>
        <taxon>Alveolata</taxon>
        <taxon>Ciliophora</taxon>
        <taxon>Intramacronucleata</taxon>
        <taxon>Oligohymenophorea</taxon>
        <taxon>Hymenostomatida</taxon>
        <taxon>Tetrahymenina</taxon>
        <taxon>Tetrahymenidae</taxon>
        <taxon>Tetrahymena</taxon>
    </lineage>
</organism>
<keyword evidence="3" id="KW-1185">Reference proteome</keyword>
<dbReference type="GO" id="GO:0005509">
    <property type="term" value="F:calcium ion binding"/>
    <property type="evidence" value="ECO:0007669"/>
    <property type="project" value="InterPro"/>
</dbReference>
<dbReference type="PROSITE" id="PS50222">
    <property type="entry name" value="EF_HAND_2"/>
    <property type="match status" value="2"/>
</dbReference>
<accession>I7LTH3</accession>
<dbReference type="InParanoid" id="I7LTH3"/>
<protein>
    <submittedName>
        <fullName evidence="2">EF hand protein</fullName>
    </submittedName>
</protein>
<dbReference type="InterPro" id="IPR011992">
    <property type="entry name" value="EF-hand-dom_pair"/>
</dbReference>
<dbReference type="EMBL" id="GG662587">
    <property type="protein sequence ID" value="EAR85244.1"/>
    <property type="molecule type" value="Genomic_DNA"/>
</dbReference>